<reference evidence="3 4" key="1">
    <citation type="submission" date="2017-09" db="EMBL/GenBank/DDBJ databases">
        <title>Comparative genomics and methylome analysis of the gut commensal Bifidobacterium breve.</title>
        <authorList>
            <person name="Bottacini F."/>
            <person name="Morrissey R."/>
            <person name="Roberts R.J."/>
            <person name="James K."/>
            <person name="van Breen J."/>
            <person name="Egan M."/>
            <person name="Lambert J."/>
            <person name="van Limpt K."/>
            <person name="Stanton C."/>
            <person name="Knol J."/>
            <person name="O' Connell Motherway M."/>
            <person name="van Sinderen D."/>
        </authorList>
    </citation>
    <scope>NUCLEOTIDE SEQUENCE [LARGE SCALE GENOMIC DNA]</scope>
    <source>
        <strain evidence="3 4">DRBB29</strain>
    </source>
</reference>
<dbReference type="Gene3D" id="1.20.1250.20">
    <property type="entry name" value="MFS general substrate transporter like domains"/>
    <property type="match status" value="1"/>
</dbReference>
<organism evidence="3 4">
    <name type="scientific">Bifidobacterium breve</name>
    <dbReference type="NCBI Taxonomy" id="1685"/>
    <lineage>
        <taxon>Bacteria</taxon>
        <taxon>Bacillati</taxon>
        <taxon>Actinomycetota</taxon>
        <taxon>Actinomycetes</taxon>
        <taxon>Bifidobacteriales</taxon>
        <taxon>Bifidobacteriaceae</taxon>
        <taxon>Bifidobacterium</taxon>
    </lineage>
</organism>
<feature type="transmembrane region" description="Helical" evidence="2">
    <location>
        <begin position="291"/>
        <end position="310"/>
    </location>
</feature>
<proteinExistence type="predicted"/>
<feature type="transmembrane region" description="Helical" evidence="2">
    <location>
        <begin position="162"/>
        <end position="184"/>
    </location>
</feature>
<feature type="transmembrane region" description="Helical" evidence="2">
    <location>
        <begin position="316"/>
        <end position="338"/>
    </location>
</feature>
<dbReference type="SUPFAM" id="SSF103473">
    <property type="entry name" value="MFS general substrate transporter"/>
    <property type="match status" value="1"/>
</dbReference>
<protein>
    <submittedName>
        <fullName evidence="3">Membrane spanning protein</fullName>
    </submittedName>
</protein>
<name>A0AAN1M594_BIFBR</name>
<dbReference type="EMBL" id="CP023198">
    <property type="protein sequence ID" value="AUE18543.1"/>
    <property type="molecule type" value="Genomic_DNA"/>
</dbReference>
<gene>
    <name evidence="3" type="ORF">DRBB29_0989</name>
</gene>
<feature type="transmembrane region" description="Helical" evidence="2">
    <location>
        <begin position="267"/>
        <end position="284"/>
    </location>
</feature>
<dbReference type="Proteomes" id="UP000232496">
    <property type="component" value="Chromosome"/>
</dbReference>
<keyword evidence="2" id="KW-1133">Transmembrane helix</keyword>
<evidence type="ECO:0000256" key="1">
    <source>
        <dbReference type="SAM" id="MobiDB-lite"/>
    </source>
</evidence>
<accession>A0AAN1M594</accession>
<evidence type="ECO:0000256" key="2">
    <source>
        <dbReference type="SAM" id="Phobius"/>
    </source>
</evidence>
<feature type="transmembrane region" description="Helical" evidence="2">
    <location>
        <begin position="359"/>
        <end position="379"/>
    </location>
</feature>
<keyword evidence="2" id="KW-0472">Membrane</keyword>
<sequence length="407" mass="42732">MRGLSVLSRALRWALVGMTFSMLSNAIFEGSVIPSILIVGLPAWVIAFRKTFNLVIDFASPIPAWIVQRFGSFRSLATTEGVEGVLCLAVALVPNGWTYWKWLLLALSCLLLMTGQVIDVASEVFEVDAAGDDDNMLVKYSGYVAVIASVAGTLLGQVAGSALANASIMAMLLTSSALSFACALTRFRTREFMPGFGNDGEGGDDGDGSADESTAADTSHAPQRTPVTRLTRARLLIASLLLALIPSLWASYALLGIGSRYGSDMLTVVYAFGGVGSIIGSFVYMRLSAKLGMRAVSAIGAIATAISLAAVLVPEFAAVCVGWLINNLGYGLLAHGVIVSRQLLLSGGDLAKFSGRARFAYAIGGAVGTWGGWLGSAHWQILAVVALVLCRIHPVAQGHAWPGTALR</sequence>
<evidence type="ECO:0000313" key="3">
    <source>
        <dbReference type="EMBL" id="AUE18543.1"/>
    </source>
</evidence>
<dbReference type="NCBIfam" id="NF037960">
    <property type="entry name" value="MFS_trans"/>
    <property type="match status" value="1"/>
</dbReference>
<feature type="transmembrane region" description="Helical" evidence="2">
    <location>
        <begin position="12"/>
        <end position="45"/>
    </location>
</feature>
<dbReference type="AlphaFoldDB" id="A0AAN1M594"/>
<keyword evidence="2" id="KW-0812">Transmembrane</keyword>
<dbReference type="InterPro" id="IPR036259">
    <property type="entry name" value="MFS_trans_sf"/>
</dbReference>
<evidence type="ECO:0000313" key="4">
    <source>
        <dbReference type="Proteomes" id="UP000232496"/>
    </source>
</evidence>
<feature type="transmembrane region" description="Helical" evidence="2">
    <location>
        <begin position="233"/>
        <end position="255"/>
    </location>
</feature>
<feature type="compositionally biased region" description="Acidic residues" evidence="1">
    <location>
        <begin position="201"/>
        <end position="210"/>
    </location>
</feature>
<feature type="region of interest" description="Disordered" evidence="1">
    <location>
        <begin position="195"/>
        <end position="223"/>
    </location>
</feature>
<feature type="transmembrane region" description="Helical" evidence="2">
    <location>
        <begin position="137"/>
        <end position="156"/>
    </location>
</feature>